<gene>
    <name evidence="4" type="primary">LOC106053261</name>
</gene>
<dbReference type="AlphaFoldDB" id="A0A9W2Z5M5"/>
<accession>A0A9W2Z5M5</accession>
<dbReference type="RefSeq" id="XP_055870220.1">
    <property type="nucleotide sequence ID" value="XM_056014245.1"/>
</dbReference>
<evidence type="ECO:0000313" key="3">
    <source>
        <dbReference type="Proteomes" id="UP001165740"/>
    </source>
</evidence>
<feature type="chain" id="PRO_5040816699" evidence="2">
    <location>
        <begin position="19"/>
        <end position="125"/>
    </location>
</feature>
<sequence length="125" mass="13503">MLLTVVILIVCVDNDEIADEESFMSGTGEATSLLEAPDDKFREETETAAITQAEDVITVASDENLRHNVGDANISPLIPERTCVPSVDPDQLPKDASSSGMMGTRIEELMARNYDLSNSGIESEV</sequence>
<keyword evidence="3" id="KW-1185">Reference proteome</keyword>
<evidence type="ECO:0000256" key="1">
    <source>
        <dbReference type="SAM" id="MobiDB-lite"/>
    </source>
</evidence>
<evidence type="ECO:0000256" key="2">
    <source>
        <dbReference type="SAM" id="SignalP"/>
    </source>
</evidence>
<dbReference type="GeneID" id="106053261"/>
<evidence type="ECO:0000313" key="4">
    <source>
        <dbReference type="RefSeq" id="XP_055870220.1"/>
    </source>
</evidence>
<feature type="region of interest" description="Disordered" evidence="1">
    <location>
        <begin position="80"/>
        <end position="102"/>
    </location>
</feature>
<protein>
    <submittedName>
        <fullName evidence="4">Uncharacterized protein LOC106053261</fullName>
    </submittedName>
</protein>
<dbReference type="Proteomes" id="UP001165740">
    <property type="component" value="Chromosome 16"/>
</dbReference>
<feature type="signal peptide" evidence="2">
    <location>
        <begin position="1"/>
        <end position="18"/>
    </location>
</feature>
<organism evidence="3 4">
    <name type="scientific">Biomphalaria glabrata</name>
    <name type="common">Bloodfluke planorb</name>
    <name type="synonym">Freshwater snail</name>
    <dbReference type="NCBI Taxonomy" id="6526"/>
    <lineage>
        <taxon>Eukaryota</taxon>
        <taxon>Metazoa</taxon>
        <taxon>Spiralia</taxon>
        <taxon>Lophotrochozoa</taxon>
        <taxon>Mollusca</taxon>
        <taxon>Gastropoda</taxon>
        <taxon>Heterobranchia</taxon>
        <taxon>Euthyneura</taxon>
        <taxon>Panpulmonata</taxon>
        <taxon>Hygrophila</taxon>
        <taxon>Lymnaeoidea</taxon>
        <taxon>Planorbidae</taxon>
        <taxon>Biomphalaria</taxon>
    </lineage>
</organism>
<name>A0A9W2Z5M5_BIOGL</name>
<reference evidence="4" key="1">
    <citation type="submission" date="2025-08" db="UniProtKB">
        <authorList>
            <consortium name="RefSeq"/>
        </authorList>
    </citation>
    <scope>IDENTIFICATION</scope>
</reference>
<keyword evidence="2" id="KW-0732">Signal</keyword>
<proteinExistence type="predicted"/>